<dbReference type="PANTHER" id="PTHR37029:SF1">
    <property type="entry name" value="SSR1768 PROTEIN"/>
    <property type="match status" value="1"/>
</dbReference>
<proteinExistence type="predicted"/>
<reference evidence="2 3" key="1">
    <citation type="submission" date="2022-09" db="EMBL/GenBank/DDBJ databases">
        <title>Chelativorans salina sp. nov., a novel slightly halophilic bacterium isolated from a saline lake sediment enrichment.</title>
        <authorList>
            <person name="Gao L."/>
            <person name="Fang B.-Z."/>
            <person name="Li W.-J."/>
        </authorList>
    </citation>
    <scope>NUCLEOTIDE SEQUENCE [LARGE SCALE GENOMIC DNA]</scope>
    <source>
        <strain evidence="2 3">EGI FJ00035</strain>
    </source>
</reference>
<dbReference type="Proteomes" id="UP001320831">
    <property type="component" value="Unassembled WGS sequence"/>
</dbReference>
<name>A0ABT2LNZ0_9HYPH</name>
<organism evidence="2 3">
    <name type="scientific">Chelativorans salis</name>
    <dbReference type="NCBI Taxonomy" id="2978478"/>
    <lineage>
        <taxon>Bacteria</taxon>
        <taxon>Pseudomonadati</taxon>
        <taxon>Pseudomonadota</taxon>
        <taxon>Alphaproteobacteria</taxon>
        <taxon>Hyphomicrobiales</taxon>
        <taxon>Phyllobacteriaceae</taxon>
        <taxon>Chelativorans</taxon>
    </lineage>
</organism>
<dbReference type="Pfam" id="PF10049">
    <property type="entry name" value="DUF2283"/>
    <property type="match status" value="1"/>
</dbReference>
<dbReference type="RefSeq" id="WP_260903745.1">
    <property type="nucleotide sequence ID" value="NZ_JAOCZP010000004.1"/>
</dbReference>
<evidence type="ECO:0000256" key="1">
    <source>
        <dbReference type="SAM" id="MobiDB-lite"/>
    </source>
</evidence>
<feature type="compositionally biased region" description="Basic residues" evidence="1">
    <location>
        <begin position="60"/>
        <end position="73"/>
    </location>
</feature>
<sequence length="73" mass="8094">MRLKIEYDADTDAAYIHFSAAAVVESEEVSRGIVLDYDEEGRIAGMELPGASGHLSPTLLRRRHPRPARVSRS</sequence>
<feature type="region of interest" description="Disordered" evidence="1">
    <location>
        <begin position="47"/>
        <end position="73"/>
    </location>
</feature>
<accession>A0ABT2LNZ0</accession>
<keyword evidence="3" id="KW-1185">Reference proteome</keyword>
<dbReference type="PANTHER" id="PTHR37029">
    <property type="entry name" value="SSR1768 PROTEIN"/>
    <property type="match status" value="1"/>
</dbReference>
<dbReference type="InterPro" id="IPR019270">
    <property type="entry name" value="DUF2283"/>
</dbReference>
<dbReference type="EMBL" id="JAOCZP010000004">
    <property type="protein sequence ID" value="MCT7376134.1"/>
    <property type="molecule type" value="Genomic_DNA"/>
</dbReference>
<protein>
    <submittedName>
        <fullName evidence="2">DUF2283 domain-containing protein</fullName>
    </submittedName>
</protein>
<comment type="caution">
    <text evidence="2">The sequence shown here is derived from an EMBL/GenBank/DDBJ whole genome shotgun (WGS) entry which is preliminary data.</text>
</comment>
<gene>
    <name evidence="2" type="ORF">N5A92_13940</name>
</gene>
<evidence type="ECO:0000313" key="2">
    <source>
        <dbReference type="EMBL" id="MCT7376134.1"/>
    </source>
</evidence>
<evidence type="ECO:0000313" key="3">
    <source>
        <dbReference type="Proteomes" id="UP001320831"/>
    </source>
</evidence>